<evidence type="ECO:0000256" key="1">
    <source>
        <dbReference type="SAM" id="MobiDB-lite"/>
    </source>
</evidence>
<proteinExistence type="predicted"/>
<evidence type="ECO:0000313" key="2">
    <source>
        <dbReference type="EMBL" id="KAJ3475876.1"/>
    </source>
</evidence>
<dbReference type="Gene3D" id="2.130.10.10">
    <property type="entry name" value="YVTN repeat-like/Quinoprotein amine dehydrogenase"/>
    <property type="match status" value="1"/>
</dbReference>
<protein>
    <submittedName>
        <fullName evidence="2">Uncharacterized protein</fullName>
    </submittedName>
</protein>
<comment type="caution">
    <text evidence="2">The sequence shown here is derived from an EMBL/GenBank/DDBJ whole genome shotgun (WGS) entry which is preliminary data.</text>
</comment>
<evidence type="ECO:0000313" key="3">
    <source>
        <dbReference type="Proteomes" id="UP001212997"/>
    </source>
</evidence>
<gene>
    <name evidence="2" type="ORF">NLI96_g11541</name>
</gene>
<dbReference type="AlphaFoldDB" id="A0AAD5UVN6"/>
<dbReference type="EMBL" id="JANAWD010000784">
    <property type="protein sequence ID" value="KAJ3475876.1"/>
    <property type="molecule type" value="Genomic_DNA"/>
</dbReference>
<dbReference type="SUPFAM" id="SSF50978">
    <property type="entry name" value="WD40 repeat-like"/>
    <property type="match status" value="1"/>
</dbReference>
<organism evidence="2 3">
    <name type="scientific">Meripilus lineatus</name>
    <dbReference type="NCBI Taxonomy" id="2056292"/>
    <lineage>
        <taxon>Eukaryota</taxon>
        <taxon>Fungi</taxon>
        <taxon>Dikarya</taxon>
        <taxon>Basidiomycota</taxon>
        <taxon>Agaricomycotina</taxon>
        <taxon>Agaricomycetes</taxon>
        <taxon>Polyporales</taxon>
        <taxon>Meripilaceae</taxon>
        <taxon>Meripilus</taxon>
    </lineage>
</organism>
<keyword evidence="3" id="KW-1185">Reference proteome</keyword>
<name>A0AAD5UVN6_9APHY</name>
<dbReference type="Proteomes" id="UP001212997">
    <property type="component" value="Unassembled WGS sequence"/>
</dbReference>
<accession>A0AAD5UVN6</accession>
<dbReference type="InterPro" id="IPR036322">
    <property type="entry name" value="WD40_repeat_dom_sf"/>
</dbReference>
<sequence>MDRAVKIWRVPSSSAHKLRRVDKPLFSTDLIHKSRVLSISWLSNDTLISHSSPAWMRREGPETTLGDEPGRIVIWRWLGWNRFFPPDHVPQGVMRGCISDYRQSESFKILSSYSLQSTTLKLHVSAPFVSPDTGSTPHDPLVLVPMEKTIRIMNITDFKPRKPPPCPLDNVLAEQIRKLNITTPQPEVSEEGHEEEGTQSKSGPPPTTGNHIPVEVSPEDLFQSVEGWEASVTQTETMNRTTLPDINSCELAYGGKVILGVGNKETLYMWRLVPKGSRKS</sequence>
<reference evidence="2" key="1">
    <citation type="submission" date="2022-07" db="EMBL/GenBank/DDBJ databases">
        <title>Genome Sequence of Physisporinus lineatus.</title>
        <authorList>
            <person name="Buettner E."/>
        </authorList>
    </citation>
    <scope>NUCLEOTIDE SEQUENCE</scope>
    <source>
        <strain evidence="2">VT162</strain>
    </source>
</reference>
<feature type="region of interest" description="Disordered" evidence="1">
    <location>
        <begin position="181"/>
        <end position="214"/>
    </location>
</feature>
<dbReference type="InterPro" id="IPR015943">
    <property type="entry name" value="WD40/YVTN_repeat-like_dom_sf"/>
</dbReference>